<protein>
    <submittedName>
        <fullName evidence="2">Uncharacterized protein</fullName>
    </submittedName>
</protein>
<name>A0A7J7D705_TRIWF</name>
<evidence type="ECO:0000313" key="2">
    <source>
        <dbReference type="EMBL" id="KAF5741856.1"/>
    </source>
</evidence>
<evidence type="ECO:0000313" key="3">
    <source>
        <dbReference type="Proteomes" id="UP000593562"/>
    </source>
</evidence>
<proteinExistence type="predicted"/>
<gene>
    <name evidence="2" type="ORF">HS088_TW10G00863</name>
</gene>
<reference evidence="2 3" key="1">
    <citation type="journal article" date="2020" name="Nat. Commun.">
        <title>Genome of Tripterygium wilfordii and identification of cytochrome P450 involved in triptolide biosynthesis.</title>
        <authorList>
            <person name="Tu L."/>
            <person name="Su P."/>
            <person name="Zhang Z."/>
            <person name="Gao L."/>
            <person name="Wang J."/>
            <person name="Hu T."/>
            <person name="Zhou J."/>
            <person name="Zhang Y."/>
            <person name="Zhao Y."/>
            <person name="Liu Y."/>
            <person name="Song Y."/>
            <person name="Tong Y."/>
            <person name="Lu Y."/>
            <person name="Yang J."/>
            <person name="Xu C."/>
            <person name="Jia M."/>
            <person name="Peters R.J."/>
            <person name="Huang L."/>
            <person name="Gao W."/>
        </authorList>
    </citation>
    <scope>NUCLEOTIDE SEQUENCE [LARGE SCALE GENOMIC DNA]</scope>
    <source>
        <strain evidence="3">cv. XIE 37</strain>
        <tissue evidence="2">Leaf</tissue>
    </source>
</reference>
<accession>A0A7J7D705</accession>
<keyword evidence="1" id="KW-0812">Transmembrane</keyword>
<feature type="transmembrane region" description="Helical" evidence="1">
    <location>
        <begin position="48"/>
        <end position="70"/>
    </location>
</feature>
<keyword evidence="1" id="KW-0472">Membrane</keyword>
<dbReference type="EMBL" id="JAAARO010000010">
    <property type="protein sequence ID" value="KAF5741856.1"/>
    <property type="molecule type" value="Genomic_DNA"/>
</dbReference>
<feature type="transmembrane region" description="Helical" evidence="1">
    <location>
        <begin position="82"/>
        <end position="99"/>
    </location>
</feature>
<keyword evidence="3" id="KW-1185">Reference proteome</keyword>
<keyword evidence="1" id="KW-1133">Transmembrane helix</keyword>
<dbReference type="InParanoid" id="A0A7J7D705"/>
<sequence>MFCSGTISIMAMNLYIEEKLGFGVMISVIMVCYASIRSWHMLSFKKFYGAYFDACMNMQTMLTFVVFMVFDTGLTLRLELHLLINIWLVFPVSKLIMLMDS</sequence>
<organism evidence="2 3">
    <name type="scientific">Tripterygium wilfordii</name>
    <name type="common">Thunder God vine</name>
    <dbReference type="NCBI Taxonomy" id="458696"/>
    <lineage>
        <taxon>Eukaryota</taxon>
        <taxon>Viridiplantae</taxon>
        <taxon>Streptophyta</taxon>
        <taxon>Embryophyta</taxon>
        <taxon>Tracheophyta</taxon>
        <taxon>Spermatophyta</taxon>
        <taxon>Magnoliopsida</taxon>
        <taxon>eudicotyledons</taxon>
        <taxon>Gunneridae</taxon>
        <taxon>Pentapetalae</taxon>
        <taxon>rosids</taxon>
        <taxon>fabids</taxon>
        <taxon>Celastrales</taxon>
        <taxon>Celastraceae</taxon>
        <taxon>Tripterygium</taxon>
    </lineage>
</organism>
<evidence type="ECO:0000256" key="1">
    <source>
        <dbReference type="SAM" id="Phobius"/>
    </source>
</evidence>
<dbReference type="AlphaFoldDB" id="A0A7J7D705"/>
<comment type="caution">
    <text evidence="2">The sequence shown here is derived from an EMBL/GenBank/DDBJ whole genome shotgun (WGS) entry which is preliminary data.</text>
</comment>
<dbReference type="Proteomes" id="UP000593562">
    <property type="component" value="Unassembled WGS sequence"/>
</dbReference>
<feature type="transmembrane region" description="Helical" evidence="1">
    <location>
        <begin position="20"/>
        <end position="36"/>
    </location>
</feature>